<dbReference type="EC" id="4.2.3.-" evidence="6"/>
<dbReference type="Pfam" id="PF19086">
    <property type="entry name" value="Terpene_syn_C_2"/>
    <property type="match status" value="1"/>
</dbReference>
<proteinExistence type="inferred from homology"/>
<evidence type="ECO:0000256" key="5">
    <source>
        <dbReference type="ARBA" id="ARBA00023239"/>
    </source>
</evidence>
<dbReference type="HOGENOM" id="CLU_042538_2_1_1"/>
<dbReference type="InterPro" id="IPR008949">
    <property type="entry name" value="Isoprenoid_synthase_dom_sf"/>
</dbReference>
<dbReference type="SUPFAM" id="SSF48576">
    <property type="entry name" value="Terpenoid synthases"/>
    <property type="match status" value="1"/>
</dbReference>
<keyword evidence="4 6" id="KW-0460">Magnesium</keyword>
<dbReference type="PANTHER" id="PTHR35201">
    <property type="entry name" value="TERPENE SYNTHASE"/>
    <property type="match status" value="1"/>
</dbReference>
<comment type="similarity">
    <text evidence="2 6">Belongs to the terpene synthase family.</text>
</comment>
<dbReference type="PANTHER" id="PTHR35201:SF4">
    <property type="entry name" value="BETA-PINACENE SYNTHASE-RELATED"/>
    <property type="match status" value="1"/>
</dbReference>
<reference evidence="7 8" key="1">
    <citation type="journal article" date="2012" name="Proc. Natl. Acad. Sci. U.S.A.">
        <title>Comparative genomics of Ceriporiopsis subvermispora and Phanerochaete chrysosporium provide insight into selective ligninolysis.</title>
        <authorList>
            <person name="Fernandez-Fueyo E."/>
            <person name="Ruiz-Duenas F.J."/>
            <person name="Ferreira P."/>
            <person name="Floudas D."/>
            <person name="Hibbett D.S."/>
            <person name="Canessa P."/>
            <person name="Larrondo L.F."/>
            <person name="James T.Y."/>
            <person name="Seelenfreund D."/>
            <person name="Lobos S."/>
            <person name="Polanco R."/>
            <person name="Tello M."/>
            <person name="Honda Y."/>
            <person name="Watanabe T."/>
            <person name="Watanabe T."/>
            <person name="Ryu J.S."/>
            <person name="Kubicek C.P."/>
            <person name="Schmoll M."/>
            <person name="Gaskell J."/>
            <person name="Hammel K.E."/>
            <person name="St John F.J."/>
            <person name="Vanden Wymelenberg A."/>
            <person name="Sabat G."/>
            <person name="Splinter BonDurant S."/>
            <person name="Syed K."/>
            <person name="Yadav J.S."/>
            <person name="Doddapaneni H."/>
            <person name="Subramanian V."/>
            <person name="Lavin J.L."/>
            <person name="Oguiza J.A."/>
            <person name="Perez G."/>
            <person name="Pisabarro A.G."/>
            <person name="Ramirez L."/>
            <person name="Santoyo F."/>
            <person name="Master E."/>
            <person name="Coutinho P.M."/>
            <person name="Henrissat B."/>
            <person name="Lombard V."/>
            <person name="Magnuson J.K."/>
            <person name="Kuees U."/>
            <person name="Hori C."/>
            <person name="Igarashi K."/>
            <person name="Samejima M."/>
            <person name="Held B.W."/>
            <person name="Barry K.W."/>
            <person name="LaButti K.M."/>
            <person name="Lapidus A."/>
            <person name="Lindquist E.A."/>
            <person name="Lucas S.M."/>
            <person name="Riley R."/>
            <person name="Salamov A.A."/>
            <person name="Hoffmeister D."/>
            <person name="Schwenk D."/>
            <person name="Hadar Y."/>
            <person name="Yarden O."/>
            <person name="de Vries R.P."/>
            <person name="Wiebenga A."/>
            <person name="Stenlid J."/>
            <person name="Eastwood D."/>
            <person name="Grigoriev I.V."/>
            <person name="Berka R.M."/>
            <person name="Blanchette R.A."/>
            <person name="Kersten P."/>
            <person name="Martinez A.T."/>
            <person name="Vicuna R."/>
            <person name="Cullen D."/>
        </authorList>
    </citation>
    <scope>NUCLEOTIDE SEQUENCE [LARGE SCALE GENOMIC DNA]</scope>
    <source>
        <strain evidence="7 8">B</strain>
    </source>
</reference>
<evidence type="ECO:0000256" key="6">
    <source>
        <dbReference type="RuleBase" id="RU366034"/>
    </source>
</evidence>
<keyword evidence="8" id="KW-1185">Reference proteome</keyword>
<dbReference type="AlphaFoldDB" id="M2QMG2"/>
<dbReference type="GO" id="GO:0010333">
    <property type="term" value="F:terpene synthase activity"/>
    <property type="evidence" value="ECO:0007669"/>
    <property type="project" value="InterPro"/>
</dbReference>
<evidence type="ECO:0000313" key="7">
    <source>
        <dbReference type="EMBL" id="EMD33350.1"/>
    </source>
</evidence>
<dbReference type="GO" id="GO:0008299">
    <property type="term" value="P:isoprenoid biosynthetic process"/>
    <property type="evidence" value="ECO:0007669"/>
    <property type="project" value="UniProtKB-ARBA"/>
</dbReference>
<evidence type="ECO:0000256" key="2">
    <source>
        <dbReference type="ARBA" id="ARBA00006333"/>
    </source>
</evidence>
<evidence type="ECO:0000256" key="4">
    <source>
        <dbReference type="ARBA" id="ARBA00022842"/>
    </source>
</evidence>
<keyword evidence="5 6" id="KW-0456">Lyase</keyword>
<name>M2QMG2_CERS8</name>
<evidence type="ECO:0000256" key="1">
    <source>
        <dbReference type="ARBA" id="ARBA00001946"/>
    </source>
</evidence>
<dbReference type="EMBL" id="KB445806">
    <property type="protein sequence ID" value="EMD33350.1"/>
    <property type="molecule type" value="Genomic_DNA"/>
</dbReference>
<dbReference type="GO" id="GO:0046872">
    <property type="term" value="F:metal ion binding"/>
    <property type="evidence" value="ECO:0007669"/>
    <property type="project" value="UniProtKB-KW"/>
</dbReference>
<protein>
    <recommendedName>
        <fullName evidence="6">Terpene synthase</fullName>
        <ecNumber evidence="6">4.2.3.-</ecNumber>
    </recommendedName>
</protein>
<comment type="cofactor">
    <cofactor evidence="1 6">
        <name>Mg(2+)</name>
        <dbReference type="ChEBI" id="CHEBI:18420"/>
    </cofactor>
</comment>
<evidence type="ECO:0000256" key="3">
    <source>
        <dbReference type="ARBA" id="ARBA00022723"/>
    </source>
</evidence>
<evidence type="ECO:0000313" key="8">
    <source>
        <dbReference type="Proteomes" id="UP000016930"/>
    </source>
</evidence>
<organism evidence="7 8">
    <name type="scientific">Ceriporiopsis subvermispora (strain B)</name>
    <name type="common">White-rot fungus</name>
    <name type="synonym">Gelatoporia subvermispora</name>
    <dbReference type="NCBI Taxonomy" id="914234"/>
    <lineage>
        <taxon>Eukaryota</taxon>
        <taxon>Fungi</taxon>
        <taxon>Dikarya</taxon>
        <taxon>Basidiomycota</taxon>
        <taxon>Agaricomycotina</taxon>
        <taxon>Agaricomycetes</taxon>
        <taxon>Polyporales</taxon>
        <taxon>Gelatoporiaceae</taxon>
        <taxon>Gelatoporia</taxon>
    </lineage>
</organism>
<dbReference type="OrthoDB" id="6486656at2759"/>
<dbReference type="Proteomes" id="UP000016930">
    <property type="component" value="Unassembled WGS sequence"/>
</dbReference>
<keyword evidence="3 6" id="KW-0479">Metal-binding</keyword>
<dbReference type="InterPro" id="IPR034686">
    <property type="entry name" value="Terpene_cyclase-like_2"/>
</dbReference>
<accession>M2QMG2</accession>
<gene>
    <name evidence="7" type="ORF">CERSUDRAFT_108146</name>
</gene>
<sequence>MSSFSASNPTQVILPNLFKLCSFRLSFNPHYSKASQESSAWFHTFDILDERKREFFTQCEGELLCAYTYADADYNSFRACCDLLNVVWTMEELTDEQDEEQARATGLVLLNSLRDPQYKDDSTFGKMCREMSDRLWECTDLVRCGHFIQGCTDYVGAVAAEAGLRANDVLLDMDTYMVMRRANSGVPFCMSVSSFILGGDLPREVYEEASFKGMYVAATDMVCVANDLYSFYKEHVGGHRTNNILYVLMKENNVNLQEASDMIGTRFGELMDSFLENKAKMPSWGEDVDRDIAATIKCMEDWVIGNLQWSFETKRYFGDMRGEVRRTGIVPLSRNVMRGAAHAESSSSQRLCYL</sequence>
<dbReference type="Gene3D" id="1.10.600.10">
    <property type="entry name" value="Farnesyl Diphosphate Synthase"/>
    <property type="match status" value="1"/>
</dbReference>